<keyword evidence="2" id="KW-1185">Reference proteome</keyword>
<evidence type="ECO:0000313" key="1">
    <source>
        <dbReference type="EMBL" id="KWX79690.1"/>
    </source>
</evidence>
<accession>A0A132U830</accession>
<comment type="caution">
    <text evidence="1">The sequence shown here is derived from an EMBL/GenBank/DDBJ whole genome shotgun (WGS) entry which is preliminary data.</text>
</comment>
<protein>
    <submittedName>
        <fullName evidence="1">Uncharacterized protein</fullName>
    </submittedName>
</protein>
<gene>
    <name evidence="1" type="ORF">AMQ84_06135</name>
</gene>
<evidence type="ECO:0000313" key="2">
    <source>
        <dbReference type="Proteomes" id="UP000070475"/>
    </source>
</evidence>
<reference evidence="1 2" key="1">
    <citation type="submission" date="2015-08" db="EMBL/GenBank/DDBJ databases">
        <title>Genomes of Paenibacillus riograndensis.</title>
        <authorList>
            <person name="Sant'Anna F.H."/>
            <person name="Souza R."/>
            <person name="Ambrosini A."/>
            <person name="Bach E."/>
            <person name="Fernandes G."/>
            <person name="Balsanelli E."/>
            <person name="Baura V.A."/>
            <person name="Pedrosa F.O."/>
            <person name="Souza E.M."/>
            <person name="Passaglia L."/>
        </authorList>
    </citation>
    <scope>NUCLEOTIDE SEQUENCE [LARGE SCALE GENOMIC DNA]</scope>
    <source>
        <strain evidence="1 2">CAS34</strain>
    </source>
</reference>
<organism evidence="1 2">
    <name type="scientific">Paenibacillus riograndensis</name>
    <dbReference type="NCBI Taxonomy" id="483937"/>
    <lineage>
        <taxon>Bacteria</taxon>
        <taxon>Bacillati</taxon>
        <taxon>Bacillota</taxon>
        <taxon>Bacilli</taxon>
        <taxon>Bacillales</taxon>
        <taxon>Paenibacillaceae</taxon>
        <taxon>Paenibacillus</taxon>
        <taxon>Paenibacillus sonchi group</taxon>
    </lineage>
</organism>
<dbReference type="PATRIC" id="fig|483937.3.peg.4590"/>
<proteinExistence type="predicted"/>
<dbReference type="AlphaFoldDB" id="A0A132U830"/>
<dbReference type="EMBL" id="LIRB01000109">
    <property type="protein sequence ID" value="KWX79690.1"/>
    <property type="molecule type" value="Genomic_DNA"/>
</dbReference>
<name>A0A132U830_9BACL</name>
<dbReference type="Proteomes" id="UP000070475">
    <property type="component" value="Unassembled WGS sequence"/>
</dbReference>
<sequence length="88" mass="9738">MNLKNSKKGRSAEGKFGYLQSECVRLMFSVGKLAIFSINSHRISTAKGGANQEFLTTTAAGVQTFPAVTTIPYNVKLKFNLYRYPNSK</sequence>